<evidence type="ECO:0000313" key="4">
    <source>
        <dbReference type="Proteomes" id="UP000239539"/>
    </source>
</evidence>
<accession>A0ABX5CL90</accession>
<evidence type="ECO:0000313" key="3">
    <source>
        <dbReference type="EMBL" id="PRO68319.1"/>
    </source>
</evidence>
<organism evidence="3 4">
    <name type="scientific">Alteromonas gracilis</name>
    <dbReference type="NCBI Taxonomy" id="1479524"/>
    <lineage>
        <taxon>Bacteria</taxon>
        <taxon>Pseudomonadati</taxon>
        <taxon>Pseudomonadota</taxon>
        <taxon>Gammaproteobacteria</taxon>
        <taxon>Alteromonadales</taxon>
        <taxon>Alteromonadaceae</taxon>
        <taxon>Alteromonas/Salinimonas group</taxon>
        <taxon>Alteromonas</taxon>
    </lineage>
</organism>
<proteinExistence type="predicted"/>
<evidence type="ECO:0000259" key="2">
    <source>
        <dbReference type="Pfam" id="PF20906"/>
    </source>
</evidence>
<dbReference type="InterPro" id="IPR048350">
    <property type="entry name" value="S-Me-THD-like_C"/>
</dbReference>
<dbReference type="Gene3D" id="2.40.390.10">
    <property type="entry name" value="CV3147-like"/>
    <property type="match status" value="1"/>
</dbReference>
<dbReference type="InterPro" id="IPR027479">
    <property type="entry name" value="S-Me-THD_N_sf"/>
</dbReference>
<dbReference type="Proteomes" id="UP000239539">
    <property type="component" value="Unassembled WGS sequence"/>
</dbReference>
<evidence type="ECO:0000259" key="1">
    <source>
        <dbReference type="Pfam" id="PF06032"/>
    </source>
</evidence>
<comment type="caution">
    <text evidence="3">The sequence shown here is derived from an EMBL/GenBank/DDBJ whole genome shotgun (WGS) entry which is preliminary data.</text>
</comment>
<dbReference type="Pfam" id="PF20906">
    <property type="entry name" value="S-Me-THD_C"/>
    <property type="match status" value="1"/>
</dbReference>
<dbReference type="SUPFAM" id="SSF160991">
    <property type="entry name" value="CV3147-like"/>
    <property type="match status" value="1"/>
</dbReference>
<reference evidence="4" key="1">
    <citation type="journal article" date="2020" name="Int. J. Syst. Evol. Microbiol.">
        <title>Alteromonas alba sp. nov., a marine bacterium isolated from the seawater of the West Pacific Ocean.</title>
        <authorList>
            <person name="Sun C."/>
            <person name="Wu Y.-H."/>
            <person name="Xamxidin M."/>
            <person name="Cheng H."/>
            <person name="Xu X.-W."/>
        </authorList>
    </citation>
    <scope>NUCLEOTIDE SEQUENCE [LARGE SCALE GENOMIC DNA]</scope>
    <source>
        <strain evidence="4">9a2</strain>
    </source>
</reference>
<sequence length="367" mass="38911">MQRNSYVTIDDLDALSMGSVFLATGGGGDPYLPMLLAKQALLEYGPVSLIAPDELNSEDYVVALGAVGAPTVSLELLPSIDEAGDTLRAFEKHTSKKVNAIASFEIGGGNSLLPLVAAAGAGIPMIDGDGMGRALPEAQMMTYAIAGAKPTPAVARDYAGNTAAFSTSDTTTYERHIRSFSMAAGGMITAAEHPMSGAFVKTAIIPHTVSFAINLGKVLIKHRGHVQQMMPHLKACFEKSVYGQCKLLFEGKITDKSVAIVGGYDVGELTVAGFNGQPPVTVNIKNEYLIAKQSDKVLASVPDLIVLVDIETSEPINAERIKYGQRVAIIAVECPAFYKSKRALAAVSPRAFGFDFDYVALSEKQTF</sequence>
<keyword evidence="4" id="KW-1185">Reference proteome</keyword>
<dbReference type="InterPro" id="IPR010318">
    <property type="entry name" value="S-Me-THD_N"/>
</dbReference>
<feature type="domain" description="S-Me-THD-like C-terminal" evidence="2">
    <location>
        <begin position="169"/>
        <end position="360"/>
    </location>
</feature>
<dbReference type="Pfam" id="PF06032">
    <property type="entry name" value="S-Me-THD_N"/>
    <property type="match status" value="1"/>
</dbReference>
<dbReference type="EMBL" id="PVNO01000027">
    <property type="protein sequence ID" value="PRO68319.1"/>
    <property type="molecule type" value="Genomic_DNA"/>
</dbReference>
<name>A0ABX5CL90_9ALTE</name>
<feature type="domain" description="S-Me-THD N-terminal" evidence="1">
    <location>
        <begin position="10"/>
        <end position="166"/>
    </location>
</feature>
<dbReference type="InterPro" id="IPR024071">
    <property type="entry name" value="S-Me-THD_C_sf"/>
</dbReference>
<dbReference type="Gene3D" id="3.40.1610.10">
    <property type="entry name" value="CV3147-like domain"/>
    <property type="match status" value="1"/>
</dbReference>
<protein>
    <submittedName>
        <fullName evidence="3">DUF917 domain-containing protein</fullName>
    </submittedName>
</protein>
<gene>
    <name evidence="3" type="ORF">C6Y39_14935</name>
</gene>
<dbReference type="RefSeq" id="WP_105932026.1">
    <property type="nucleotide sequence ID" value="NZ_PVNO01000027.1"/>
</dbReference>